<comment type="caution">
    <text evidence="2">The sequence shown here is derived from an EMBL/GenBank/DDBJ whole genome shotgun (WGS) entry which is preliminary data.</text>
</comment>
<protein>
    <submittedName>
        <fullName evidence="2">G11007 protein</fullName>
    </submittedName>
</protein>
<proteinExistence type="predicted"/>
<feature type="region of interest" description="Disordered" evidence="1">
    <location>
        <begin position="124"/>
        <end position="178"/>
    </location>
</feature>
<keyword evidence="3" id="KW-1185">Reference proteome</keyword>
<organism evidence="2 3">
    <name type="scientific">Coccomyxa viridis</name>
    <dbReference type="NCBI Taxonomy" id="1274662"/>
    <lineage>
        <taxon>Eukaryota</taxon>
        <taxon>Viridiplantae</taxon>
        <taxon>Chlorophyta</taxon>
        <taxon>core chlorophytes</taxon>
        <taxon>Trebouxiophyceae</taxon>
        <taxon>Trebouxiophyceae incertae sedis</taxon>
        <taxon>Coccomyxaceae</taxon>
        <taxon>Coccomyxa</taxon>
    </lineage>
</organism>
<dbReference type="Proteomes" id="UP001497392">
    <property type="component" value="Unassembled WGS sequence"/>
</dbReference>
<evidence type="ECO:0000313" key="3">
    <source>
        <dbReference type="Proteomes" id="UP001497392"/>
    </source>
</evidence>
<accession>A0ABP1G753</accession>
<feature type="compositionally biased region" description="Low complexity" evidence="1">
    <location>
        <begin position="162"/>
        <end position="178"/>
    </location>
</feature>
<dbReference type="EMBL" id="CAXHTA020000017">
    <property type="protein sequence ID" value="CAL5227959.1"/>
    <property type="molecule type" value="Genomic_DNA"/>
</dbReference>
<name>A0ABP1G753_9CHLO</name>
<feature type="compositionally biased region" description="Basic residues" evidence="1">
    <location>
        <begin position="143"/>
        <end position="153"/>
    </location>
</feature>
<reference evidence="2 3" key="1">
    <citation type="submission" date="2024-06" db="EMBL/GenBank/DDBJ databases">
        <authorList>
            <person name="Kraege A."/>
            <person name="Thomma B."/>
        </authorList>
    </citation>
    <scope>NUCLEOTIDE SEQUENCE [LARGE SCALE GENOMIC DNA]</scope>
</reference>
<sequence>MQSRKNAPSGRVYSQEQLVALQFHMLSLATMADAGDCSAFAAYSPEVYRHGNYIASIKLDAADFSHPSGAAYVRVTGTLFTQPPPIRALSVYAASFFPESSSSASSCTFSEVASECGSLDSSSCHSDSAASSASSADTPLQPRRPRHQRRRNAKGSAGGSGRSSRGQGDRQYGSHACQ</sequence>
<evidence type="ECO:0000256" key="1">
    <source>
        <dbReference type="SAM" id="MobiDB-lite"/>
    </source>
</evidence>
<gene>
    <name evidence="2" type="primary">g11007</name>
    <name evidence="2" type="ORF">VP750_LOCUS9865</name>
</gene>
<feature type="compositionally biased region" description="Low complexity" evidence="1">
    <location>
        <begin position="124"/>
        <end position="137"/>
    </location>
</feature>
<evidence type="ECO:0000313" key="2">
    <source>
        <dbReference type="EMBL" id="CAL5227959.1"/>
    </source>
</evidence>